<reference evidence="1 2" key="1">
    <citation type="submission" date="2015-12" db="EMBL/GenBank/DDBJ databases">
        <title>Genome sequence of Aneurinibacillus soli.</title>
        <authorList>
            <person name="Lee J.S."/>
            <person name="Lee K.C."/>
            <person name="Kim K.K."/>
            <person name="Lee B.W."/>
        </authorList>
    </citation>
    <scope>NUCLEOTIDE SEQUENCE [LARGE SCALE GENOMIC DNA]</scope>
    <source>
        <strain evidence="1 2">CB4</strain>
    </source>
</reference>
<dbReference type="KEGG" id="asoc:CB4_01545"/>
<dbReference type="Pfam" id="PF14038">
    <property type="entry name" value="YqzE"/>
    <property type="match status" value="1"/>
</dbReference>
<keyword evidence="2" id="KW-1185">Reference proteome</keyword>
<dbReference type="OrthoDB" id="2691835at2"/>
<dbReference type="Proteomes" id="UP000217696">
    <property type="component" value="Chromosome"/>
</dbReference>
<name>A0A0U4WF54_9BACL</name>
<dbReference type="InterPro" id="IPR025622">
    <property type="entry name" value="YqzE"/>
</dbReference>
<proteinExistence type="predicted"/>
<gene>
    <name evidence="1" type="ORF">CB4_01545</name>
</gene>
<accession>A0A0U4WF54</accession>
<evidence type="ECO:0000313" key="1">
    <source>
        <dbReference type="EMBL" id="BAU27371.1"/>
    </source>
</evidence>
<evidence type="ECO:0000313" key="2">
    <source>
        <dbReference type="Proteomes" id="UP000217696"/>
    </source>
</evidence>
<dbReference type="RefSeq" id="WP_096464649.1">
    <property type="nucleotide sequence ID" value="NZ_AP017312.1"/>
</dbReference>
<dbReference type="EMBL" id="AP017312">
    <property type="protein sequence ID" value="BAU27371.1"/>
    <property type="molecule type" value="Genomic_DNA"/>
</dbReference>
<dbReference type="AlphaFoldDB" id="A0A0U4WF54"/>
<sequence>MSFQEYVRYLTQRFVTYVETPKQERPRRVREPWSYRWFGLLPLAIGMLFHRRPKRRTRNL</sequence>
<protein>
    <submittedName>
        <fullName evidence="1">Uncharacterized protein</fullName>
    </submittedName>
</protein>
<organism evidence="1 2">
    <name type="scientific">Aneurinibacillus soli</name>
    <dbReference type="NCBI Taxonomy" id="1500254"/>
    <lineage>
        <taxon>Bacteria</taxon>
        <taxon>Bacillati</taxon>
        <taxon>Bacillota</taxon>
        <taxon>Bacilli</taxon>
        <taxon>Bacillales</taxon>
        <taxon>Paenibacillaceae</taxon>
        <taxon>Aneurinibacillus group</taxon>
        <taxon>Aneurinibacillus</taxon>
    </lineage>
</organism>